<reference evidence="1" key="1">
    <citation type="submission" date="2020-10" db="EMBL/GenBank/DDBJ databases">
        <authorList>
            <person name="Gilroy R."/>
        </authorList>
    </citation>
    <scope>NUCLEOTIDE SEQUENCE</scope>
    <source>
        <strain evidence="1">USAMLcec3-3695</strain>
    </source>
</reference>
<evidence type="ECO:0000313" key="2">
    <source>
        <dbReference type="Proteomes" id="UP000824109"/>
    </source>
</evidence>
<dbReference type="Proteomes" id="UP000824109">
    <property type="component" value="Unassembled WGS sequence"/>
</dbReference>
<sequence>MKYTTVKGDTWDNIAYTAYGDETLTAPIIATNQEYVETAVFDFGIELEIPEIEKTDSTVYLPPWRQ</sequence>
<gene>
    <name evidence="1" type="ORF">IAA61_00155</name>
</gene>
<accession>A0A9D1M9N0</accession>
<protein>
    <submittedName>
        <fullName evidence="1">Tail protein X</fullName>
    </submittedName>
</protein>
<reference evidence="1" key="2">
    <citation type="journal article" date="2021" name="PeerJ">
        <title>Extensive microbial diversity within the chicken gut microbiome revealed by metagenomics and culture.</title>
        <authorList>
            <person name="Gilroy R."/>
            <person name="Ravi A."/>
            <person name="Getino M."/>
            <person name="Pursley I."/>
            <person name="Horton D.L."/>
            <person name="Alikhan N.F."/>
            <person name="Baker D."/>
            <person name="Gharbi K."/>
            <person name="Hall N."/>
            <person name="Watson M."/>
            <person name="Adriaenssens E.M."/>
            <person name="Foster-Nyarko E."/>
            <person name="Jarju S."/>
            <person name="Secka A."/>
            <person name="Antonio M."/>
            <person name="Oren A."/>
            <person name="Chaudhuri R.R."/>
            <person name="La Ragione R."/>
            <person name="Hildebrand F."/>
            <person name="Pallen M.J."/>
        </authorList>
    </citation>
    <scope>NUCLEOTIDE SEQUENCE</scope>
    <source>
        <strain evidence="1">USAMLcec3-3695</strain>
    </source>
</reference>
<organism evidence="1 2">
    <name type="scientific">Candidatus Ornithomonoglobus merdipullorum</name>
    <dbReference type="NCBI Taxonomy" id="2840895"/>
    <lineage>
        <taxon>Bacteria</taxon>
        <taxon>Bacillati</taxon>
        <taxon>Bacillota</taxon>
        <taxon>Clostridia</taxon>
        <taxon>Candidatus Ornithomonoglobus</taxon>
    </lineage>
</organism>
<dbReference type="AlphaFoldDB" id="A0A9D1M9N0"/>
<dbReference type="InterPro" id="IPR008861">
    <property type="entry name" value="GpX-like"/>
</dbReference>
<name>A0A9D1M9N0_9FIRM</name>
<proteinExistence type="predicted"/>
<comment type="caution">
    <text evidence="1">The sequence shown here is derived from an EMBL/GenBank/DDBJ whole genome shotgun (WGS) entry which is preliminary data.</text>
</comment>
<dbReference type="Pfam" id="PF05489">
    <property type="entry name" value="Phage_tail_X"/>
    <property type="match status" value="1"/>
</dbReference>
<evidence type="ECO:0000313" key="1">
    <source>
        <dbReference type="EMBL" id="HIU56204.1"/>
    </source>
</evidence>
<dbReference type="EMBL" id="DVNB01000002">
    <property type="protein sequence ID" value="HIU56204.1"/>
    <property type="molecule type" value="Genomic_DNA"/>
</dbReference>